<dbReference type="Pfam" id="PF10545">
    <property type="entry name" value="MADF_DNA_bdg"/>
    <property type="match status" value="2"/>
</dbReference>
<evidence type="ECO:0000313" key="3">
    <source>
        <dbReference type="EnsemblMetazoa" id="ACOM030095-PA.1"/>
    </source>
</evidence>
<evidence type="ECO:0000259" key="2">
    <source>
        <dbReference type="Pfam" id="PF10545"/>
    </source>
</evidence>
<proteinExistence type="predicted"/>
<organism evidence="3">
    <name type="scientific">Anopheles coluzzii</name>
    <name type="common">African malaria mosquito</name>
    <dbReference type="NCBI Taxonomy" id="1518534"/>
    <lineage>
        <taxon>Eukaryota</taxon>
        <taxon>Metazoa</taxon>
        <taxon>Ecdysozoa</taxon>
        <taxon>Arthropoda</taxon>
        <taxon>Hexapoda</taxon>
        <taxon>Insecta</taxon>
        <taxon>Pterygota</taxon>
        <taxon>Neoptera</taxon>
        <taxon>Endopterygota</taxon>
        <taxon>Diptera</taxon>
        <taxon>Nematocera</taxon>
        <taxon>Culicoidea</taxon>
        <taxon>Culicidae</taxon>
        <taxon>Anophelinae</taxon>
        <taxon>Anopheles</taxon>
    </lineage>
</organism>
<feature type="region of interest" description="Disordered" evidence="1">
    <location>
        <begin position="197"/>
        <end position="219"/>
    </location>
</feature>
<accession>A0A8W7PF60</accession>
<evidence type="ECO:0000256" key="1">
    <source>
        <dbReference type="SAM" id="MobiDB-lite"/>
    </source>
</evidence>
<name>A0A8W7PF60_ANOCL</name>
<reference evidence="3" key="1">
    <citation type="submission" date="2022-08" db="UniProtKB">
        <authorList>
            <consortium name="EnsemblMetazoa"/>
        </authorList>
    </citation>
    <scope>IDENTIFICATION</scope>
</reference>
<feature type="compositionally biased region" description="Polar residues" evidence="1">
    <location>
        <begin position="210"/>
        <end position="219"/>
    </location>
</feature>
<dbReference type="InterPro" id="IPR006578">
    <property type="entry name" value="MADF-dom"/>
</dbReference>
<dbReference type="VEuPathDB" id="VectorBase:ACON2_029995"/>
<dbReference type="Proteomes" id="UP000075882">
    <property type="component" value="Unassembled WGS sequence"/>
</dbReference>
<dbReference type="EnsemblMetazoa" id="ACOM030095-RA">
    <property type="protein sequence ID" value="ACOM030095-PA.1"/>
    <property type="gene ID" value="ACOM030095"/>
</dbReference>
<sequence>MAICRKVWYQLRYKYRQNRMRELASIRKGEYPRYRPKWFAYEAMAFLNSSTDAMLQEMPRAWGAIAAGLRSTVPTCKKVWQQLRFRYRQIQSRVDAASRNGEKMNAVSLLCDDHAVANQQHPCNFSSPTATAASYRTIRGADYHHHRVTIPGGEVVSITKNIQQEQQRRRILTPFSSTAVDKQPLPRPNASICSQSNICSNNPSSNNNAYDTQQPSRISRTNSMALTATIALPLREQTESETQKM</sequence>
<protein>
    <recommendedName>
        <fullName evidence="2">MADF domain-containing protein</fullName>
    </recommendedName>
</protein>
<feature type="compositionally biased region" description="Low complexity" evidence="1">
    <location>
        <begin position="197"/>
        <end position="209"/>
    </location>
</feature>
<feature type="domain" description="MADF" evidence="2">
    <location>
        <begin position="59"/>
        <end position="97"/>
    </location>
</feature>
<dbReference type="AlphaFoldDB" id="A0A8W7PF60"/>
<feature type="domain" description="MADF" evidence="2">
    <location>
        <begin position="3"/>
        <end position="47"/>
    </location>
</feature>